<dbReference type="OrthoDB" id="3177103at2"/>
<comment type="similarity">
    <text evidence="1">Belongs to the glycosyltransferase 2 family.</text>
</comment>
<protein>
    <submittedName>
        <fullName evidence="3">Glycosyltransferase involved in cell wall bisynthesis</fullName>
    </submittedName>
</protein>
<feature type="domain" description="Glycosyltransferase 2-like" evidence="2">
    <location>
        <begin position="31"/>
        <end position="157"/>
    </location>
</feature>
<dbReference type="PANTHER" id="PTHR48090:SF7">
    <property type="entry name" value="RFBJ PROTEIN"/>
    <property type="match status" value="1"/>
</dbReference>
<gene>
    <name evidence="3" type="ORF">SAMN05421748_110243</name>
</gene>
<evidence type="ECO:0000313" key="3">
    <source>
        <dbReference type="EMBL" id="SNY50169.1"/>
    </source>
</evidence>
<evidence type="ECO:0000259" key="2">
    <source>
        <dbReference type="Pfam" id="PF00535"/>
    </source>
</evidence>
<dbReference type="Proteomes" id="UP000219612">
    <property type="component" value="Unassembled WGS sequence"/>
</dbReference>
<dbReference type="InterPro" id="IPR029044">
    <property type="entry name" value="Nucleotide-diphossugar_trans"/>
</dbReference>
<evidence type="ECO:0000313" key="4">
    <source>
        <dbReference type="Proteomes" id="UP000219612"/>
    </source>
</evidence>
<dbReference type="InterPro" id="IPR001173">
    <property type="entry name" value="Glyco_trans_2-like"/>
</dbReference>
<keyword evidence="4" id="KW-1185">Reference proteome</keyword>
<dbReference type="Gene3D" id="3.90.550.10">
    <property type="entry name" value="Spore Coat Polysaccharide Biosynthesis Protein SpsA, Chain A"/>
    <property type="match status" value="1"/>
</dbReference>
<dbReference type="EMBL" id="OBDY01000010">
    <property type="protein sequence ID" value="SNY50169.1"/>
    <property type="molecule type" value="Genomic_DNA"/>
</dbReference>
<dbReference type="PANTHER" id="PTHR48090">
    <property type="entry name" value="UNDECAPRENYL-PHOSPHATE 4-DEOXY-4-FORMAMIDO-L-ARABINOSE TRANSFERASE-RELATED"/>
    <property type="match status" value="1"/>
</dbReference>
<name>A0A285IQ74_9ACTN</name>
<reference evidence="3 4" key="1">
    <citation type="submission" date="2017-09" db="EMBL/GenBank/DDBJ databases">
        <authorList>
            <person name="Ehlers B."/>
            <person name="Leendertz F.H."/>
        </authorList>
    </citation>
    <scope>NUCLEOTIDE SEQUENCE [LARGE SCALE GENOMIC DNA]</scope>
    <source>
        <strain evidence="3 4">CGMCC 4.6857</strain>
    </source>
</reference>
<dbReference type="GO" id="GO:0016740">
    <property type="term" value="F:transferase activity"/>
    <property type="evidence" value="ECO:0007669"/>
    <property type="project" value="UniProtKB-KW"/>
</dbReference>
<keyword evidence="3" id="KW-0808">Transferase</keyword>
<dbReference type="AlphaFoldDB" id="A0A285IQ74"/>
<accession>A0A285IQ74</accession>
<proteinExistence type="inferred from homology"/>
<dbReference type="CDD" id="cd04179">
    <property type="entry name" value="DPM_DPG-synthase_like"/>
    <property type="match status" value="1"/>
</dbReference>
<sequence>MSTVPYVRPEAGTGTELPPPVVVPASEPLVSVIIPALNEAKNLPHVMARLPEVDEVILVDGGSTDDTVETARRLMPGIRIVTQNRKGKGNALACGFAAATGDIIVMIDADGSTDPKEIPSFIAALRSGADFAKGSRFSGSGGSADITRLRRAGNRCLSLMVNVMFRTRYSDLCYGYNAFWSRCLDVFDLDSTSPVPVKSRDGRLWGDGFEIETLLNLRAARARLRIVEVPSFEQQRIHGESNLNALTDGLRVLRTIAREWPRRRSAGARRAPERAR</sequence>
<dbReference type="InterPro" id="IPR050256">
    <property type="entry name" value="Glycosyltransferase_2"/>
</dbReference>
<dbReference type="RefSeq" id="WP_097322316.1">
    <property type="nucleotide sequence ID" value="NZ_OBDY01000010.1"/>
</dbReference>
<dbReference type="Pfam" id="PF00535">
    <property type="entry name" value="Glycos_transf_2"/>
    <property type="match status" value="1"/>
</dbReference>
<dbReference type="SUPFAM" id="SSF53448">
    <property type="entry name" value="Nucleotide-diphospho-sugar transferases"/>
    <property type="match status" value="1"/>
</dbReference>
<organism evidence="3 4">
    <name type="scientific">Paractinoplanes atraurantiacus</name>
    <dbReference type="NCBI Taxonomy" id="1036182"/>
    <lineage>
        <taxon>Bacteria</taxon>
        <taxon>Bacillati</taxon>
        <taxon>Actinomycetota</taxon>
        <taxon>Actinomycetes</taxon>
        <taxon>Micromonosporales</taxon>
        <taxon>Micromonosporaceae</taxon>
        <taxon>Paractinoplanes</taxon>
    </lineage>
</organism>
<evidence type="ECO:0000256" key="1">
    <source>
        <dbReference type="ARBA" id="ARBA00006739"/>
    </source>
</evidence>